<dbReference type="Proteomes" id="UP001216907">
    <property type="component" value="Unassembled WGS sequence"/>
</dbReference>
<feature type="transmembrane region" description="Helical" evidence="7">
    <location>
        <begin position="45"/>
        <end position="65"/>
    </location>
</feature>
<accession>A0ABT6F6G4</accession>
<feature type="domain" description="PLD phosphodiesterase" evidence="8">
    <location>
        <begin position="394"/>
        <end position="421"/>
    </location>
</feature>
<keyword evidence="3 7" id="KW-0812">Transmembrane</keyword>
<comment type="subcellular location">
    <subcellularLocation>
        <location evidence="1">Cell membrane</location>
        <topology evidence="1">Multi-pass membrane protein</topology>
    </subcellularLocation>
</comment>
<dbReference type="RefSeq" id="WP_277859535.1">
    <property type="nucleotide sequence ID" value="NZ_JARRAG010000001.1"/>
</dbReference>
<evidence type="ECO:0000313" key="9">
    <source>
        <dbReference type="EMBL" id="MDG3003180.1"/>
    </source>
</evidence>
<dbReference type="SUPFAM" id="SSF56024">
    <property type="entry name" value="Phospholipase D/nuclease"/>
    <property type="match status" value="2"/>
</dbReference>
<dbReference type="PROSITE" id="PS50035">
    <property type="entry name" value="PLD"/>
    <property type="match status" value="2"/>
</dbReference>
<evidence type="ECO:0000259" key="8">
    <source>
        <dbReference type="PROSITE" id="PS50035"/>
    </source>
</evidence>
<evidence type="ECO:0000256" key="4">
    <source>
        <dbReference type="ARBA" id="ARBA00022989"/>
    </source>
</evidence>
<name>A0ABT6F6G4_9BACT</name>
<dbReference type="PANTHER" id="PTHR21248">
    <property type="entry name" value="CARDIOLIPIN SYNTHASE"/>
    <property type="match status" value="1"/>
</dbReference>
<keyword evidence="2" id="KW-1003">Cell membrane</keyword>
<evidence type="ECO:0000256" key="3">
    <source>
        <dbReference type="ARBA" id="ARBA00022692"/>
    </source>
</evidence>
<keyword evidence="10" id="KW-1185">Reference proteome</keyword>
<dbReference type="CDD" id="cd09162">
    <property type="entry name" value="PLDc_CLS_unchar1_2"/>
    <property type="match status" value="1"/>
</dbReference>
<evidence type="ECO:0000313" key="10">
    <source>
        <dbReference type="Proteomes" id="UP001216907"/>
    </source>
</evidence>
<dbReference type="PANTHER" id="PTHR21248:SF22">
    <property type="entry name" value="PHOSPHOLIPASE D"/>
    <property type="match status" value="1"/>
</dbReference>
<evidence type="ECO:0000256" key="5">
    <source>
        <dbReference type="ARBA" id="ARBA00023136"/>
    </source>
</evidence>
<dbReference type="Gene3D" id="3.30.870.10">
    <property type="entry name" value="Endonuclease Chain A"/>
    <property type="match status" value="2"/>
</dbReference>
<comment type="caution">
    <text evidence="9">The sequence shown here is derived from an EMBL/GenBank/DDBJ whole genome shotgun (WGS) entry which is preliminary data.</text>
</comment>
<keyword evidence="5 7" id="KW-0472">Membrane</keyword>
<feature type="compositionally biased region" description="Pro residues" evidence="6">
    <location>
        <begin position="280"/>
        <end position="290"/>
    </location>
</feature>
<evidence type="ECO:0000256" key="1">
    <source>
        <dbReference type="ARBA" id="ARBA00004651"/>
    </source>
</evidence>
<evidence type="ECO:0000256" key="7">
    <source>
        <dbReference type="SAM" id="Phobius"/>
    </source>
</evidence>
<proteinExistence type="predicted"/>
<dbReference type="InterPro" id="IPR025202">
    <property type="entry name" value="PLD-like_dom"/>
</dbReference>
<reference evidence="9 10" key="1">
    <citation type="submission" date="2023-03" db="EMBL/GenBank/DDBJ databases">
        <title>Paludisphaera mucosa sp. nov. a novel planctomycete from northern fen.</title>
        <authorList>
            <person name="Ivanova A."/>
        </authorList>
    </citation>
    <scope>NUCLEOTIDE SEQUENCE [LARGE SCALE GENOMIC DNA]</scope>
    <source>
        <strain evidence="9 10">Pla2</strain>
    </source>
</reference>
<dbReference type="Pfam" id="PF13091">
    <property type="entry name" value="PLDc_2"/>
    <property type="match status" value="2"/>
</dbReference>
<feature type="domain" description="PLD phosphodiesterase" evidence="8">
    <location>
        <begin position="208"/>
        <end position="235"/>
    </location>
</feature>
<feature type="transmembrane region" description="Helical" evidence="7">
    <location>
        <begin position="12"/>
        <end position="33"/>
    </location>
</feature>
<feature type="region of interest" description="Disordered" evidence="6">
    <location>
        <begin position="274"/>
        <end position="294"/>
    </location>
</feature>
<dbReference type="Pfam" id="PF13396">
    <property type="entry name" value="PLDc_N"/>
    <property type="match status" value="1"/>
</dbReference>
<dbReference type="InterPro" id="IPR001736">
    <property type="entry name" value="PLipase_D/transphosphatidylase"/>
</dbReference>
<keyword evidence="4 7" id="KW-1133">Transmembrane helix</keyword>
<dbReference type="CDD" id="cd09156">
    <property type="entry name" value="PLDc_CLS_unchar1_1"/>
    <property type="match status" value="1"/>
</dbReference>
<gene>
    <name evidence="9" type="ORF">PZE19_05325</name>
</gene>
<sequence length="477" mass="53403">MREVLTQAYYWISAELTTLLGFGLAIVFFAYLIRQKRSPASTLAWLLVVILMPYVGVPLYIFFGGRKLRRMAARKAPVYAGSAHRTTPAIDLDTERLLRSFGIPEARPGNAVELLETGEEAYARMMELIDEARSSIYVTTFVLRDDDVGVALIGALALKASQGVKVRLLLDDVGSWWLRRRALAPLTRAGGRVAYFMPMFHLPFRGRTNLRNHRKLAIADGRTALAGGMNLASSYIGPYPNPERWRDLAVAIDGPAVEDLEWLFRSDWKFTTGEDLPASPRRPPQVPGERPPALVTRPGHAVVQVVASGPDVEGDALYESLLSLIFFARQRVWIATPYFVPDEMLVRALVLATRRGVDVRLIVPWKSNHPITDLAREGYIRELHEAGAEVLLYRPTMLHAKAVMFDDRLAVIGSANMDNRSLFLNYEVALYVFSTERVADVGRWMERLAAGCTIYEPKPGGIREIAENVLRLFAPLL</sequence>
<dbReference type="InterPro" id="IPR027379">
    <property type="entry name" value="CLS_N"/>
</dbReference>
<evidence type="ECO:0000256" key="2">
    <source>
        <dbReference type="ARBA" id="ARBA00022475"/>
    </source>
</evidence>
<protein>
    <submittedName>
        <fullName evidence="9">Phospholipase D-like domain-containing protein</fullName>
    </submittedName>
</protein>
<dbReference type="EMBL" id="JARRAG010000001">
    <property type="protein sequence ID" value="MDG3003180.1"/>
    <property type="molecule type" value="Genomic_DNA"/>
</dbReference>
<dbReference type="SMART" id="SM00155">
    <property type="entry name" value="PLDc"/>
    <property type="match status" value="2"/>
</dbReference>
<organism evidence="9 10">
    <name type="scientific">Paludisphaera mucosa</name>
    <dbReference type="NCBI Taxonomy" id="3030827"/>
    <lineage>
        <taxon>Bacteria</taxon>
        <taxon>Pseudomonadati</taxon>
        <taxon>Planctomycetota</taxon>
        <taxon>Planctomycetia</taxon>
        <taxon>Isosphaerales</taxon>
        <taxon>Isosphaeraceae</taxon>
        <taxon>Paludisphaera</taxon>
    </lineage>
</organism>
<evidence type="ECO:0000256" key="6">
    <source>
        <dbReference type="SAM" id="MobiDB-lite"/>
    </source>
</evidence>